<dbReference type="Proteomes" id="UP000707451">
    <property type="component" value="Unassembled WGS sequence"/>
</dbReference>
<sequence length="172" mass="19637">MARIDQLYEAIEQNKHNNAHTDDSTLVITKPRPTYIVPTQSLLAIYPVIALQKDFFKAKLDPAEKLIDMSDFHFVEGMDYDAHPLLDVQQKGLQLNEDNSFAEKELARIQTRLAHLTRPLDTLALMAAKDDTENIWKDRAVALASTIRYLAGDIAAQANESRQNILYRQMNR</sequence>
<comment type="caution">
    <text evidence="1">The sequence shown here is derived from an EMBL/GenBank/DDBJ whole genome shotgun (WGS) entry which is preliminary data.</text>
</comment>
<organism evidence="1 2">
    <name type="scientific">Linnemannia hyalina</name>
    <dbReference type="NCBI Taxonomy" id="64524"/>
    <lineage>
        <taxon>Eukaryota</taxon>
        <taxon>Fungi</taxon>
        <taxon>Fungi incertae sedis</taxon>
        <taxon>Mucoromycota</taxon>
        <taxon>Mortierellomycotina</taxon>
        <taxon>Mortierellomycetes</taxon>
        <taxon>Mortierellales</taxon>
        <taxon>Mortierellaceae</taxon>
        <taxon>Linnemannia</taxon>
    </lineage>
</organism>
<gene>
    <name evidence="1" type="ORF">KI688_005905</name>
</gene>
<accession>A0A9P7Y402</accession>
<dbReference type="OrthoDB" id="2358184at2759"/>
<protein>
    <submittedName>
        <fullName evidence="1">Uncharacterized protein</fullName>
    </submittedName>
</protein>
<evidence type="ECO:0000313" key="1">
    <source>
        <dbReference type="EMBL" id="KAG9071692.1"/>
    </source>
</evidence>
<proteinExistence type="predicted"/>
<dbReference type="EMBL" id="JAHRHY010000002">
    <property type="protein sequence ID" value="KAG9071692.1"/>
    <property type="molecule type" value="Genomic_DNA"/>
</dbReference>
<dbReference type="AlphaFoldDB" id="A0A9P7Y402"/>
<evidence type="ECO:0000313" key="2">
    <source>
        <dbReference type="Proteomes" id="UP000707451"/>
    </source>
</evidence>
<keyword evidence="2" id="KW-1185">Reference proteome</keyword>
<reference evidence="1" key="1">
    <citation type="submission" date="2021-06" db="EMBL/GenBank/DDBJ databases">
        <title>Genome Sequence of Mortierella hyaline Strain SCG-10, a Cold-Adapted, Nitrate-Reducing Fungus Isolated from Soil in Minnesota, USA.</title>
        <authorList>
            <person name="Aldossari N."/>
        </authorList>
    </citation>
    <scope>NUCLEOTIDE SEQUENCE</scope>
    <source>
        <strain evidence="1">SCG-10</strain>
    </source>
</reference>
<name>A0A9P7Y402_9FUNG</name>